<dbReference type="Proteomes" id="UP000825935">
    <property type="component" value="Chromosome 23"/>
</dbReference>
<keyword evidence="2" id="KW-1185">Reference proteome</keyword>
<name>A0A8T2RWI9_CERRI</name>
<evidence type="ECO:0000313" key="1">
    <source>
        <dbReference type="EMBL" id="KAH7300949.1"/>
    </source>
</evidence>
<dbReference type="AlphaFoldDB" id="A0A8T2RWI9"/>
<gene>
    <name evidence="1" type="ORF">KP509_23G005200</name>
</gene>
<proteinExistence type="predicted"/>
<reference evidence="1 2" key="1">
    <citation type="submission" date="2021-08" db="EMBL/GenBank/DDBJ databases">
        <title>WGS assembly of Ceratopteris richardii.</title>
        <authorList>
            <person name="Marchant D.B."/>
            <person name="Chen G."/>
            <person name="Jenkins J."/>
            <person name="Shu S."/>
            <person name="Leebens-Mack J."/>
            <person name="Grimwood J."/>
            <person name="Schmutz J."/>
            <person name="Soltis P."/>
            <person name="Soltis D."/>
            <person name="Chen Z.-H."/>
        </authorList>
    </citation>
    <scope>NUCLEOTIDE SEQUENCE [LARGE SCALE GENOMIC DNA]</scope>
    <source>
        <strain evidence="1">Whitten #5841</strain>
        <tissue evidence="1">Leaf</tissue>
    </source>
</reference>
<dbReference type="EMBL" id="CM035428">
    <property type="protein sequence ID" value="KAH7300949.1"/>
    <property type="molecule type" value="Genomic_DNA"/>
</dbReference>
<protein>
    <submittedName>
        <fullName evidence="1">Uncharacterized protein</fullName>
    </submittedName>
</protein>
<organism evidence="1 2">
    <name type="scientific">Ceratopteris richardii</name>
    <name type="common">Triangle waterfern</name>
    <dbReference type="NCBI Taxonomy" id="49495"/>
    <lineage>
        <taxon>Eukaryota</taxon>
        <taxon>Viridiplantae</taxon>
        <taxon>Streptophyta</taxon>
        <taxon>Embryophyta</taxon>
        <taxon>Tracheophyta</taxon>
        <taxon>Polypodiopsida</taxon>
        <taxon>Polypodiidae</taxon>
        <taxon>Polypodiales</taxon>
        <taxon>Pteridineae</taxon>
        <taxon>Pteridaceae</taxon>
        <taxon>Parkerioideae</taxon>
        <taxon>Ceratopteris</taxon>
    </lineage>
</organism>
<comment type="caution">
    <text evidence="1">The sequence shown here is derived from an EMBL/GenBank/DDBJ whole genome shotgun (WGS) entry which is preliminary data.</text>
</comment>
<evidence type="ECO:0000313" key="2">
    <source>
        <dbReference type="Proteomes" id="UP000825935"/>
    </source>
</evidence>
<sequence length="111" mass="12265">MYLVLGSVMEPVSSGMSDVEARGLKHSSRLGVSLWLYDMLYKGSRPINGFHVLFILLKGVSLIKGCGSSSPPCVPVSRAHFHCTKVHLEGELENEWKEPLKATNLYLYGLS</sequence>
<accession>A0A8T2RWI9</accession>